<reference evidence="1" key="2">
    <citation type="journal article" date="2015" name="Data Brief">
        <title>Shoot transcriptome of the giant reed, Arundo donax.</title>
        <authorList>
            <person name="Barrero R.A."/>
            <person name="Guerrero F.D."/>
            <person name="Moolhuijzen P."/>
            <person name="Goolsby J.A."/>
            <person name="Tidwell J."/>
            <person name="Bellgard S.E."/>
            <person name="Bellgard M.I."/>
        </authorList>
    </citation>
    <scope>NUCLEOTIDE SEQUENCE</scope>
    <source>
        <tissue evidence="1">Shoot tissue taken approximately 20 cm above the soil surface</tissue>
    </source>
</reference>
<name>A0A0A8Z7U1_ARUDO</name>
<sequence>MRQSWNLSPLKTHLHGPCTSSELHCPATLNHLSRFTCNRF</sequence>
<evidence type="ECO:0000313" key="1">
    <source>
        <dbReference type="EMBL" id="JAD30927.1"/>
    </source>
</evidence>
<accession>A0A0A8Z7U1</accession>
<reference evidence="1" key="1">
    <citation type="submission" date="2014-09" db="EMBL/GenBank/DDBJ databases">
        <authorList>
            <person name="Magalhaes I.L.F."/>
            <person name="Oliveira U."/>
            <person name="Santos F.R."/>
            <person name="Vidigal T.H.D.A."/>
            <person name="Brescovit A.D."/>
            <person name="Santos A.J."/>
        </authorList>
    </citation>
    <scope>NUCLEOTIDE SEQUENCE</scope>
    <source>
        <tissue evidence="1">Shoot tissue taken approximately 20 cm above the soil surface</tissue>
    </source>
</reference>
<protein>
    <submittedName>
        <fullName evidence="1">Uncharacterized protein</fullName>
    </submittedName>
</protein>
<proteinExistence type="predicted"/>
<organism evidence="1">
    <name type="scientific">Arundo donax</name>
    <name type="common">Giant reed</name>
    <name type="synonym">Donax arundinaceus</name>
    <dbReference type="NCBI Taxonomy" id="35708"/>
    <lineage>
        <taxon>Eukaryota</taxon>
        <taxon>Viridiplantae</taxon>
        <taxon>Streptophyta</taxon>
        <taxon>Embryophyta</taxon>
        <taxon>Tracheophyta</taxon>
        <taxon>Spermatophyta</taxon>
        <taxon>Magnoliopsida</taxon>
        <taxon>Liliopsida</taxon>
        <taxon>Poales</taxon>
        <taxon>Poaceae</taxon>
        <taxon>PACMAD clade</taxon>
        <taxon>Arundinoideae</taxon>
        <taxon>Arundineae</taxon>
        <taxon>Arundo</taxon>
    </lineage>
</organism>
<dbReference type="AlphaFoldDB" id="A0A0A8Z7U1"/>
<dbReference type="EMBL" id="GBRH01266968">
    <property type="protein sequence ID" value="JAD30927.1"/>
    <property type="molecule type" value="Transcribed_RNA"/>
</dbReference>